<keyword evidence="2" id="KW-1185">Reference proteome</keyword>
<dbReference type="AlphaFoldDB" id="S3K3J8"/>
<protein>
    <recommendedName>
        <fullName evidence="3">BON domain-containing protein</fullName>
    </recommendedName>
</protein>
<accession>S3K3J8</accession>
<reference evidence="1 2" key="1">
    <citation type="submission" date="2013-04" db="EMBL/GenBank/DDBJ databases">
        <title>The Genome Sequence of Treponema maltophilum ATCC 51939.</title>
        <authorList>
            <consortium name="The Broad Institute Genomics Platform"/>
            <person name="Earl A."/>
            <person name="Ward D."/>
            <person name="Feldgarden M."/>
            <person name="Gevers D."/>
            <person name="Leonetti C."/>
            <person name="Blanton J.M."/>
            <person name="Dewhirst F.E."/>
            <person name="Izard J."/>
            <person name="Walker B."/>
            <person name="Young S."/>
            <person name="Zeng Q."/>
            <person name="Gargeya S."/>
            <person name="Fitzgerald M."/>
            <person name="Haas B."/>
            <person name="Abouelleil A."/>
            <person name="Allen A.W."/>
            <person name="Alvarado L."/>
            <person name="Arachchi H.M."/>
            <person name="Berlin A.M."/>
            <person name="Chapman S.B."/>
            <person name="Gainer-Dewar J."/>
            <person name="Goldberg J."/>
            <person name="Griggs A."/>
            <person name="Gujja S."/>
            <person name="Hansen M."/>
            <person name="Howarth C."/>
            <person name="Imamovic A."/>
            <person name="Ireland A."/>
            <person name="Larimer J."/>
            <person name="McCowan C."/>
            <person name="Murphy C."/>
            <person name="Pearson M."/>
            <person name="Poon T.W."/>
            <person name="Priest M."/>
            <person name="Roberts A."/>
            <person name="Saif S."/>
            <person name="Shea T."/>
            <person name="Sisk P."/>
            <person name="Sykes S."/>
            <person name="Wortman J."/>
            <person name="Nusbaum C."/>
            <person name="Birren B."/>
        </authorList>
    </citation>
    <scope>NUCLEOTIDE SEQUENCE [LARGE SCALE GENOMIC DNA]</scope>
    <source>
        <strain evidence="1 2">ATCC 51939</strain>
    </source>
</reference>
<dbReference type="InterPro" id="IPR027417">
    <property type="entry name" value="P-loop_NTPase"/>
</dbReference>
<evidence type="ECO:0008006" key="3">
    <source>
        <dbReference type="Google" id="ProtNLM"/>
    </source>
</evidence>
<dbReference type="STRING" id="1125699.HMPREF9194_01882"/>
<dbReference type="RefSeq" id="WP_016526140.1">
    <property type="nucleotide sequence ID" value="NZ_KE332518.1"/>
</dbReference>
<proteinExistence type="predicted"/>
<dbReference type="Pfam" id="PF13189">
    <property type="entry name" value="Cytidylate_kin2"/>
    <property type="match status" value="1"/>
</dbReference>
<dbReference type="OrthoDB" id="7929987at2"/>
<dbReference type="Gene3D" id="3.40.50.300">
    <property type="entry name" value="P-loop containing nucleotide triphosphate hydrolases"/>
    <property type="match status" value="1"/>
</dbReference>
<comment type="caution">
    <text evidence="1">The sequence shown here is derived from an EMBL/GenBank/DDBJ whole genome shotgun (WGS) entry which is preliminary data.</text>
</comment>
<dbReference type="EMBL" id="ATFF01000006">
    <property type="protein sequence ID" value="EPF31531.1"/>
    <property type="molecule type" value="Genomic_DNA"/>
</dbReference>
<evidence type="ECO:0000313" key="2">
    <source>
        <dbReference type="Proteomes" id="UP000014541"/>
    </source>
</evidence>
<dbReference type="eggNOG" id="COG1102">
    <property type="taxonomic scope" value="Bacteria"/>
</dbReference>
<dbReference type="PATRIC" id="fig|1125699.3.peg.1899"/>
<dbReference type="HOGENOM" id="CLU_065155_0_0_12"/>
<organism evidence="1 2">
    <name type="scientific">Treponema maltophilum ATCC 51939</name>
    <dbReference type="NCBI Taxonomy" id="1125699"/>
    <lineage>
        <taxon>Bacteria</taxon>
        <taxon>Pseudomonadati</taxon>
        <taxon>Spirochaetota</taxon>
        <taxon>Spirochaetia</taxon>
        <taxon>Spirochaetales</taxon>
        <taxon>Treponemataceae</taxon>
        <taxon>Treponema</taxon>
    </lineage>
</organism>
<gene>
    <name evidence="1" type="ORF">HMPREF9194_01882</name>
</gene>
<dbReference type="Proteomes" id="UP000014541">
    <property type="component" value="Unassembled WGS sequence"/>
</dbReference>
<name>S3K3J8_TREMA</name>
<evidence type="ECO:0000313" key="1">
    <source>
        <dbReference type="EMBL" id="EPF31531.1"/>
    </source>
</evidence>
<sequence>MAVIAISRQVAACGDEIAAELASLLNYTFVDRKSIESKIISLGFPAEKLEKYDEKKPGFFSSLAKDRDEYLDYLQTAILEAAAQGNCILIGRGAFAVLENVPNLLAVRFVAADSVRVKRLMDEFGWDAKQAAQRIEESDANRIGFHKSFFNLSVEDPVHFHAVLNTGLFDAHGAAFLLAEACKKMFTPELEKKGTQKIADLLAAQHLVNTLIFDYKLNINFLRAVISGNTVTLQGVAESPVVAEKASSIASDIMKGKTIASAISVVQDFKSYP</sequence>